<sequence length="925" mass="102421">MNILRSFTETVVTTPTDLFPISFEYDEKYDAVHVFLNDVAVEDLGYTVSQVNAVTLKVEPAIPDGTVRIERETDIDKMKYIFDAGALFIDQNVDADFRQIVHSQQEVRDGFIKLRGDVLPLVHGLQEALQQAQEASEAAQEAAEVAEAVTQFVQSVSDYTVLPFVTGKVYGINRRVQLDNGYIVKSTIANNANNPNNDMTGWVFDSELLLESFGATEGADATLSIQKAFDYIRSIGGGSITTNLRSITVSDVCIYHDNTIFDFNKCKVEFVGSGKLVGAIYNADKTAFVGAGVAEIYYKAAKTRAIQNPNARITSNAPQKSQSIIVDNAAGFVVGDFIFVSNGYCDMWRVMEQYESTGLPVNRSFQDWVRPDVDLWRCEIVKIKSITGNTIVLEDQLENDYMAVPKTYGFFSDENSRSDAIGWNYPTIEKLNGASNCTFKNIVAVNNGATHSIVSYLGVNNNILDSIGYGTGQAFEFQTCYNSHMLRNYTFSEKIGQSIRRGSSMCIMANATAHYQGYDSTLLIWEGSNLCLANNIIVEGTGGNICHAKIGFYFNTAWNCTGTNIQGKNVQTVVDTSFCRGGIFVDGITGVNCDSLIGSYASFDVKATDGLKKGAYKDSISEYDTSLFYVSESNNINFSGIKDSTKYSDSKTNGRAHIYKSFAINIKDVEAENVVLWNSVDDSKVFEPSKYKIKVSGSVFRSMFLTQTYNDGEAQTRRSYIKDTDFMQFVDVSNTHNTEFKGVKILGRDVAKSLILNTSHFTRLIDCEIYNNTVAIDFRGTGSAYTENWTSLVYMRDTVVDAPTKFLNYVDTSYMLSTNAISSKSKGLKYLSVLTDYPKVKTYANPAGDGNVVGWFMVDNTKNQIIEGYTTSEIQSATSMINTFENKWLGREIYNTTISKFMRANGSGPTAQWVSSDGVNTITPA</sequence>
<accession>A0AA49FNW6</accession>
<evidence type="ECO:0000313" key="3">
    <source>
        <dbReference type="Proteomes" id="UP001255946"/>
    </source>
</evidence>
<dbReference type="Proteomes" id="UP001255946">
    <property type="component" value="Segment"/>
</dbReference>
<keyword evidence="1" id="KW-0175">Coiled coil</keyword>
<organism evidence="2 3">
    <name type="scientific">Acinetobacter phage vB_AbaAut_ChT04</name>
    <dbReference type="NCBI Taxonomy" id="3041534"/>
    <lineage>
        <taxon>Viruses</taxon>
        <taxon>Duplodnaviria</taxon>
        <taxon>Heunggongvirae</taxon>
        <taxon>Uroviricota</taxon>
        <taxon>Caudoviricetes</taxon>
        <taxon>Autographivirales</taxon>
        <taxon>Autoscriptoviridae</taxon>
        <taxon>Beijerinckvirinae</taxon>
        <taxon>Friunavirus</taxon>
        <taxon>Friunavirus ChT04</taxon>
    </lineage>
</organism>
<reference evidence="2 3" key="1">
    <citation type="journal article" date="2023" name="Arch. Virol.">
        <title>Genome characterization of the novel lytic phage vB_AbaAut_ChT04 and the antimicrobial activity of its lysin peptide against Acinetobacter baumannii isolates from different time periods.</title>
        <authorList>
            <person name="Leungtongkam U."/>
            <person name="Kitti T."/>
            <person name="Khongfak S."/>
            <person name="Thummeepak R."/>
            <person name="Tasanapak K."/>
            <person name="Wongwigkarn J."/>
            <person name="Khanthawong S."/>
            <person name="Belkhiri A."/>
            <person name="Ribeiro H.G."/>
            <person name="Turner J.S."/>
            <person name="Malik D.J."/>
            <person name="Sitthisak S."/>
        </authorList>
    </citation>
    <scope>NUCLEOTIDE SEQUENCE [LARGE SCALE GENOMIC DNA]</scope>
</reference>
<feature type="coiled-coil region" evidence="1">
    <location>
        <begin position="122"/>
        <end position="149"/>
    </location>
</feature>
<gene>
    <name evidence="2" type="ORF">vBAbaAutChT04_046</name>
</gene>
<name>A0AA49FNW6_9CAUD</name>
<keyword evidence="3" id="KW-1185">Reference proteome</keyword>
<dbReference type="EMBL" id="OQ858591">
    <property type="protein sequence ID" value="WIS40125.1"/>
    <property type="molecule type" value="Genomic_DNA"/>
</dbReference>
<protein>
    <submittedName>
        <fullName evidence="2">Tail fiber protein</fullName>
    </submittedName>
</protein>
<proteinExistence type="predicted"/>
<evidence type="ECO:0000256" key="1">
    <source>
        <dbReference type="SAM" id="Coils"/>
    </source>
</evidence>
<evidence type="ECO:0000313" key="2">
    <source>
        <dbReference type="EMBL" id="WIS40125.1"/>
    </source>
</evidence>